<dbReference type="Pfam" id="PF03198">
    <property type="entry name" value="Glyco_hydro_72"/>
    <property type="match status" value="1"/>
</dbReference>
<dbReference type="AlphaFoldDB" id="A0AA91Q2J1"/>
<dbReference type="GO" id="GO:0005886">
    <property type="term" value="C:plasma membrane"/>
    <property type="evidence" value="ECO:0007669"/>
    <property type="project" value="UniProtKB-SubCell"/>
</dbReference>
<evidence type="ECO:0000256" key="2">
    <source>
        <dbReference type="ARBA" id="ARBA00007528"/>
    </source>
</evidence>
<evidence type="ECO:0000256" key="5">
    <source>
        <dbReference type="ARBA" id="ARBA00023180"/>
    </source>
</evidence>
<protein>
    <recommendedName>
        <fullName evidence="6">1,3-beta-glucanosyltransferase</fullName>
        <ecNumber evidence="6">2.4.1.-</ecNumber>
    </recommendedName>
</protein>
<evidence type="ECO:0000313" key="7">
    <source>
        <dbReference type="EMBL" id="OVF10206.1"/>
    </source>
</evidence>
<dbReference type="GO" id="GO:0098552">
    <property type="term" value="C:side of membrane"/>
    <property type="evidence" value="ECO:0007669"/>
    <property type="project" value="UniProtKB-KW"/>
</dbReference>
<keyword evidence="6" id="KW-0808">Transferase</keyword>
<dbReference type="KEGG" id="clus:A9F13_03g03619"/>
<organism evidence="7 8">
    <name type="scientific">Clavispora lusitaniae</name>
    <name type="common">Candida lusitaniae</name>
    <dbReference type="NCBI Taxonomy" id="36911"/>
    <lineage>
        <taxon>Eukaryota</taxon>
        <taxon>Fungi</taxon>
        <taxon>Dikarya</taxon>
        <taxon>Ascomycota</taxon>
        <taxon>Saccharomycotina</taxon>
        <taxon>Pichiomycetes</taxon>
        <taxon>Metschnikowiaceae</taxon>
        <taxon>Clavispora</taxon>
    </lineage>
</organism>
<evidence type="ECO:0000256" key="1">
    <source>
        <dbReference type="ARBA" id="ARBA00004589"/>
    </source>
</evidence>
<evidence type="ECO:0000256" key="6">
    <source>
        <dbReference type="RuleBase" id="RU361209"/>
    </source>
</evidence>
<proteinExistence type="inferred from homology"/>
<evidence type="ECO:0000256" key="3">
    <source>
        <dbReference type="ARBA" id="ARBA00022622"/>
    </source>
</evidence>
<dbReference type="GO" id="GO:0042124">
    <property type="term" value="F:1,3-beta-glucanosyltransferase activity"/>
    <property type="evidence" value="ECO:0007669"/>
    <property type="project" value="TreeGrafter"/>
</dbReference>
<keyword evidence="6" id="KW-0449">Lipoprotein</keyword>
<dbReference type="Proteomes" id="UP000195602">
    <property type="component" value="Unassembled WGS sequence"/>
</dbReference>
<keyword evidence="5" id="KW-0325">Glycoprotein</keyword>
<dbReference type="GO" id="GO:0071970">
    <property type="term" value="P:fungal-type cell wall (1-&gt;3)-beta-D-glucan biosynthetic process"/>
    <property type="evidence" value="ECO:0007669"/>
    <property type="project" value="TreeGrafter"/>
</dbReference>
<dbReference type="PANTHER" id="PTHR31468:SF14">
    <property type="entry name" value="1,3-BETA-GLUCANOSYLTRANSFERASE GAS4"/>
    <property type="match status" value="1"/>
</dbReference>
<accession>A0AA91Q2J1</accession>
<comment type="caution">
    <text evidence="7">The sequence shown here is derived from an EMBL/GenBank/DDBJ whole genome shotgun (WGS) entry which is preliminary data.</text>
</comment>
<dbReference type="EC" id="2.4.1.-" evidence="6"/>
<dbReference type="GO" id="GO:0031505">
    <property type="term" value="P:fungal-type cell wall organization"/>
    <property type="evidence" value="ECO:0007669"/>
    <property type="project" value="TreeGrafter"/>
</dbReference>
<sequence>MSLLASAGIYLVLDVNSALPNFHLNRYEPWTTYNEEYLSNVFKVVEQFAGYNNTLAFFAGNEIVNDKLSATHSPVYVKAMIRDIKNYISNNLHRQIPVGYSAADDLAYRVSLSKYLECVDKDPAEAVDFYGVNSYQWCGKQTFHTSGYDSLVRDYSEYTRPVFLSEYGCNDVQPRDFDEVASIYSDEMNAAFSGGLVYEFTQEPNNYGLVKVLPNKDIQLLRDFTQFQSKLASLPESKTQDIERRKMQSRPSPRCAEKYSNIDVSKGLPTSLAGNLIQKRVNIKRGKLVEVRGVDAVSPYKVMDVQGGTYLEHPQVELRKPINANWTSGKWQSPPATNGMFFLLLI</sequence>
<name>A0AA91Q2J1_CLALS</name>
<gene>
    <name evidence="7" type="ORF">A9F13_03g03619</name>
</gene>
<evidence type="ECO:0000256" key="4">
    <source>
        <dbReference type="ARBA" id="ARBA00022729"/>
    </source>
</evidence>
<comment type="function">
    <text evidence="6">Splits internally a 1,3-beta-glucan molecule and transfers the newly generated reducing end (the donor) to the non-reducing end of another 1,3-beta-glucan molecule (the acceptor) forming a 1,3-beta linkage, resulting in the elongation of 1,3-beta-glucan chains in the cell wall.</text>
</comment>
<dbReference type="Gene3D" id="3.20.20.80">
    <property type="entry name" value="Glycosidases"/>
    <property type="match status" value="1"/>
</dbReference>
<reference evidence="7 8" key="1">
    <citation type="submission" date="2017-04" db="EMBL/GenBank/DDBJ databases">
        <title>Draft genome of the yeast Clavispora lusitaniae type strain CBS 6936.</title>
        <authorList>
            <person name="Durrens P."/>
            <person name="Klopp C."/>
            <person name="Biteau N."/>
            <person name="Fitton-Ouhabi V."/>
            <person name="Dementhon K."/>
            <person name="Accoceberry I."/>
            <person name="Sherman D.J."/>
            <person name="Noel T."/>
        </authorList>
    </citation>
    <scope>NUCLEOTIDE SEQUENCE [LARGE SCALE GENOMIC DNA]</scope>
    <source>
        <strain evidence="7 8">CBS 6936</strain>
    </source>
</reference>
<dbReference type="InterPro" id="IPR004886">
    <property type="entry name" value="Glucanosyltransferase"/>
</dbReference>
<keyword evidence="6" id="KW-0472">Membrane</keyword>
<dbReference type="PANTHER" id="PTHR31468">
    <property type="entry name" value="1,3-BETA-GLUCANOSYLTRANSFERASE GAS1"/>
    <property type="match status" value="1"/>
</dbReference>
<keyword evidence="3 6" id="KW-0336">GPI-anchor</keyword>
<dbReference type="SUPFAM" id="SSF51445">
    <property type="entry name" value="(Trans)glycosidases"/>
    <property type="match status" value="1"/>
</dbReference>
<comment type="subcellular location">
    <subcellularLocation>
        <location evidence="6">Cell membrane</location>
        <topology evidence="6">Lipid-anchor</topology>
        <topology evidence="6">GPI-anchor</topology>
    </subcellularLocation>
    <subcellularLocation>
        <location evidence="1">Membrane</location>
        <topology evidence="1">Lipid-anchor</topology>
        <topology evidence="1">GPI-anchor</topology>
    </subcellularLocation>
</comment>
<evidence type="ECO:0000313" key="8">
    <source>
        <dbReference type="Proteomes" id="UP000195602"/>
    </source>
</evidence>
<dbReference type="EMBL" id="LYUB02000003">
    <property type="protein sequence ID" value="OVF10206.1"/>
    <property type="molecule type" value="Genomic_DNA"/>
</dbReference>
<keyword evidence="4" id="KW-0732">Signal</keyword>
<dbReference type="InterPro" id="IPR017853">
    <property type="entry name" value="GH"/>
</dbReference>
<comment type="similarity">
    <text evidence="2 6">Belongs to the glycosyl hydrolase 72 family.</text>
</comment>